<dbReference type="AlphaFoldDB" id="A0A0F9FKT8"/>
<dbReference type="EMBL" id="LAZR01023265">
    <property type="protein sequence ID" value="KKL79106.1"/>
    <property type="molecule type" value="Genomic_DNA"/>
</dbReference>
<proteinExistence type="predicted"/>
<protein>
    <submittedName>
        <fullName evidence="1">Uncharacterized protein</fullName>
    </submittedName>
</protein>
<feature type="non-terminal residue" evidence="1">
    <location>
        <position position="1"/>
    </location>
</feature>
<sequence>VRPLAATFGFSADGTPDEMRDRFSLSDANLATRLTNVATDDAQATFGSIAAASSVWMPIGRLQKNRLP</sequence>
<gene>
    <name evidence="1" type="ORF">LCGC14_2018140</name>
</gene>
<comment type="caution">
    <text evidence="1">The sequence shown here is derived from an EMBL/GenBank/DDBJ whole genome shotgun (WGS) entry which is preliminary data.</text>
</comment>
<organism evidence="1">
    <name type="scientific">marine sediment metagenome</name>
    <dbReference type="NCBI Taxonomy" id="412755"/>
    <lineage>
        <taxon>unclassified sequences</taxon>
        <taxon>metagenomes</taxon>
        <taxon>ecological metagenomes</taxon>
    </lineage>
</organism>
<accession>A0A0F9FKT8</accession>
<name>A0A0F9FKT8_9ZZZZ</name>
<reference evidence="1" key="1">
    <citation type="journal article" date="2015" name="Nature">
        <title>Complex archaea that bridge the gap between prokaryotes and eukaryotes.</title>
        <authorList>
            <person name="Spang A."/>
            <person name="Saw J.H."/>
            <person name="Jorgensen S.L."/>
            <person name="Zaremba-Niedzwiedzka K."/>
            <person name="Martijn J."/>
            <person name="Lind A.E."/>
            <person name="van Eijk R."/>
            <person name="Schleper C."/>
            <person name="Guy L."/>
            <person name="Ettema T.J."/>
        </authorList>
    </citation>
    <scope>NUCLEOTIDE SEQUENCE</scope>
</reference>
<evidence type="ECO:0000313" key="1">
    <source>
        <dbReference type="EMBL" id="KKL79106.1"/>
    </source>
</evidence>